<name>A0A5J9W761_9POAL</name>
<keyword evidence="2 8" id="KW-0808">Transferase</keyword>
<evidence type="ECO:0000313" key="13">
    <source>
        <dbReference type="Proteomes" id="UP000324897"/>
    </source>
</evidence>
<dbReference type="Proteomes" id="UP000324897">
    <property type="component" value="Unassembled WGS sequence"/>
</dbReference>
<feature type="domain" description="PIPK" evidence="11">
    <location>
        <begin position="1367"/>
        <end position="1690"/>
    </location>
</feature>
<evidence type="ECO:0000256" key="1">
    <source>
        <dbReference type="ARBA" id="ARBA00012009"/>
    </source>
</evidence>
<dbReference type="EMBL" id="RWGY01000005">
    <property type="protein sequence ID" value="TVU43821.1"/>
    <property type="molecule type" value="Genomic_DNA"/>
</dbReference>
<keyword evidence="13" id="KW-1185">Reference proteome</keyword>
<dbReference type="FunFam" id="3.30.810.10:FF:000001">
    <property type="entry name" value="1-phosphatidylinositol 3-phosphate 5-kinase FAB1"/>
    <property type="match status" value="1"/>
</dbReference>
<dbReference type="InterPro" id="IPR002498">
    <property type="entry name" value="PInositol-4-P-4/5-kinase_core"/>
</dbReference>
<accession>A0A5J9W761</accession>
<dbReference type="InterPro" id="IPR027409">
    <property type="entry name" value="GroEL-like_apical_dom_sf"/>
</dbReference>
<dbReference type="Gramene" id="TVU43821">
    <property type="protein sequence ID" value="TVU43821"/>
    <property type="gene ID" value="EJB05_10319"/>
</dbReference>
<dbReference type="PANTHER" id="PTHR45748">
    <property type="entry name" value="1-PHOSPHATIDYLINOSITOL 3-PHOSPHATE 5-KINASE-RELATED"/>
    <property type="match status" value="1"/>
</dbReference>
<evidence type="ECO:0000313" key="12">
    <source>
        <dbReference type="EMBL" id="TVU43821.1"/>
    </source>
</evidence>
<dbReference type="InterPro" id="IPR027483">
    <property type="entry name" value="PInositol-4-P-4/5-kinase_C_sf"/>
</dbReference>
<feature type="compositionally biased region" description="Polar residues" evidence="10">
    <location>
        <begin position="244"/>
        <end position="258"/>
    </location>
</feature>
<dbReference type="Gene3D" id="3.30.800.10">
    <property type="entry name" value="Phosphatidylinositol Phosphate Kinase II Beta"/>
    <property type="match status" value="1"/>
</dbReference>
<feature type="coiled-coil region" evidence="9">
    <location>
        <begin position="307"/>
        <end position="334"/>
    </location>
</feature>
<dbReference type="SMART" id="SM00330">
    <property type="entry name" value="PIPKc"/>
    <property type="match status" value="1"/>
</dbReference>
<feature type="region of interest" description="Disordered" evidence="10">
    <location>
        <begin position="1187"/>
        <end position="1211"/>
    </location>
</feature>
<evidence type="ECO:0000256" key="5">
    <source>
        <dbReference type="ARBA" id="ARBA00022840"/>
    </source>
</evidence>
<evidence type="ECO:0000256" key="2">
    <source>
        <dbReference type="ARBA" id="ARBA00022679"/>
    </source>
</evidence>
<keyword evidence="3 8" id="KW-0547">Nucleotide-binding</keyword>
<dbReference type="OrthoDB" id="158357at2759"/>
<dbReference type="FunFam" id="3.30.800.10:FF:000007">
    <property type="entry name" value="Putative 1-phosphatidylinositol-4-phosphate 5-kinase/ zinc ion binding family"/>
    <property type="match status" value="1"/>
</dbReference>
<evidence type="ECO:0000256" key="10">
    <source>
        <dbReference type="SAM" id="MobiDB-lite"/>
    </source>
</evidence>
<dbReference type="PANTHER" id="PTHR45748:SF5">
    <property type="entry name" value="1-PHOSPHATIDYLINOSITOL-3-PHOSPHATE 5-KINASE"/>
    <property type="match status" value="1"/>
</dbReference>
<dbReference type="GO" id="GO:0000285">
    <property type="term" value="F:1-phosphatidylinositol-3-phosphate 5-kinase activity"/>
    <property type="evidence" value="ECO:0007669"/>
    <property type="project" value="UniProtKB-EC"/>
</dbReference>
<dbReference type="FunFam" id="3.50.7.10:FF:000007">
    <property type="entry name" value="1-phosphatidylinositol 3-phosphate 5-kinase isoform X1"/>
    <property type="match status" value="1"/>
</dbReference>
<keyword evidence="9" id="KW-0175">Coiled coil</keyword>
<dbReference type="SUPFAM" id="SSF52029">
    <property type="entry name" value="GroEL apical domain-like"/>
    <property type="match status" value="1"/>
</dbReference>
<feature type="region of interest" description="Disordered" evidence="10">
    <location>
        <begin position="218"/>
        <end position="275"/>
    </location>
</feature>
<evidence type="ECO:0000256" key="8">
    <source>
        <dbReference type="PROSITE-ProRule" id="PRU00781"/>
    </source>
</evidence>
<feature type="non-terminal residue" evidence="12">
    <location>
        <position position="1"/>
    </location>
</feature>
<comment type="subunit">
    <text evidence="6">Component of the PI(3,5)P2 regulatory complex at least composed of ATG18, SAC/FIG4, FAB1 and VAC14.</text>
</comment>
<dbReference type="GO" id="GO:0046854">
    <property type="term" value="P:phosphatidylinositol phosphate biosynthetic process"/>
    <property type="evidence" value="ECO:0007669"/>
    <property type="project" value="TreeGrafter"/>
</dbReference>
<dbReference type="GO" id="GO:0005524">
    <property type="term" value="F:ATP binding"/>
    <property type="evidence" value="ECO:0007669"/>
    <property type="project" value="UniProtKB-UniRule"/>
</dbReference>
<organism evidence="12 13">
    <name type="scientific">Eragrostis curvula</name>
    <name type="common">weeping love grass</name>
    <dbReference type="NCBI Taxonomy" id="38414"/>
    <lineage>
        <taxon>Eukaryota</taxon>
        <taxon>Viridiplantae</taxon>
        <taxon>Streptophyta</taxon>
        <taxon>Embryophyta</taxon>
        <taxon>Tracheophyta</taxon>
        <taxon>Spermatophyta</taxon>
        <taxon>Magnoliopsida</taxon>
        <taxon>Liliopsida</taxon>
        <taxon>Poales</taxon>
        <taxon>Poaceae</taxon>
        <taxon>PACMAD clade</taxon>
        <taxon>Chloridoideae</taxon>
        <taxon>Eragrostideae</taxon>
        <taxon>Eragrostidinae</taxon>
        <taxon>Eragrostis</taxon>
    </lineage>
</organism>
<evidence type="ECO:0000256" key="7">
    <source>
        <dbReference type="ARBA" id="ARBA00077223"/>
    </source>
</evidence>
<dbReference type="CDD" id="cd17300">
    <property type="entry name" value="PIPKc_PIKfyve"/>
    <property type="match status" value="1"/>
</dbReference>
<proteinExistence type="predicted"/>
<feature type="compositionally biased region" description="Basic and acidic residues" evidence="10">
    <location>
        <begin position="176"/>
        <end position="189"/>
    </location>
</feature>
<evidence type="ECO:0000256" key="6">
    <source>
        <dbReference type="ARBA" id="ARBA00023464"/>
    </source>
</evidence>
<dbReference type="GO" id="GO:0010008">
    <property type="term" value="C:endosome membrane"/>
    <property type="evidence" value="ECO:0007669"/>
    <property type="project" value="TreeGrafter"/>
</dbReference>
<feature type="region of interest" description="Disordered" evidence="10">
    <location>
        <begin position="155"/>
        <end position="191"/>
    </location>
</feature>
<dbReference type="Gene3D" id="3.50.7.10">
    <property type="entry name" value="GroEL"/>
    <property type="match status" value="1"/>
</dbReference>
<sequence length="1837" mass="205913">MMWTQRREKRRRAFPSIVAFSSSSSSLPSFFLSFGSLLFAVRFAPPAKLLLPSFLPAARNKLEEEDYNHLLPRPSSIFPAGFFHRLPRASSSQDFNFDFHWRWSSNSPSNSKEICHQLSTRPADAEGKGGGRRRSSCKGACESCLPSLPQAMCPDMDHQQQHSTTGEAASEVSDGDYNHRSPHDAEHFGQNEAGVSTKYSNNLSTYDSFSSYTSLLKHGGISRRPSTSSIDDRSTKSGDDSDGAESTNGRSNSSTEVSDTIWIPPEAADKEDETESFARSIAYDDDDDDYSDGIKWGQSSFPATADENQANTNIARLEREKAMLEAMNGQLKILVSRFLASAGIPSSKGEGSDDWLDIVTALSWEAALLIKPDASVGKEMDPGSYIKVKCIASGNRRQSEVIKGLVFKKNTAHKHMPTTCHNPRLLLLQGVLGHSDVGLSSFNSMGQEKDLLERAISKMMEICSPNVIMVEKTVSRNIQELLLKEGVSLILDMKLHRLQRIARCTGSPIISFSEVLDRPNLKQCDYFHIEKFIEEHNSTSEGGKMPSKTLMFLEGFPRPLGCTILLRGANSEELKKIKQVMHFTVFAAYHLILETSFFEDQRVFLNDKDVSKENSITPTGGPSTIAHDVAATGFPSHDESPALRLYHATSNGYADVTKSLRSPGSVDAPSSITSSSSIELGDGAGIQYDLRPPQNGERLTPPVKELRKLFADMLCHQNIYLPVTSLQEANDNQKEGKVESGQQKVSNGVHVGPKVEEPAVSSENGECTNDLQKPEITQELMPAGTTCDKNEESPVIVENGEHNTNIIIKDKYVDGDQADDSLDSHSILILMSSQCITKQAICEQSHLSRIKYYGNFDVSLGRYLQDILQNQNLSCSSCEEPPEAHVYSYTHQNGNLTVLVKRLAPQYHLPGESEGKIWMWTRCMRCDEEHGISKSTPRVLISAEARNLSFGKFLELSFSSHSAARRLGSKVAMFRYSSVEIYSTCKPQPTLQFFNPIRQDWFEGQWRHIHARGMVLFSEVGSLLQNLKKERPDAITLASGCGLSLPVKEFSELEQLLMKEKTNFEGSLSKPIDQNGKPSSSVHELLNINWSYQDLLLELYIWDRRLQQLFSCKSIGPESVANSKNPTGAVVEISDENFDNDKKIDEFTKDDCTATLEEGNTAELTRKKLLHDHQSDKTATLLLDESQEHSELSCNGGSKDEESSINPSQINIDSTAQTPNVCFELSNDTELQGNVVVADPIPMEQEPWVTPRYPYWDEKERWIWNSISESQLAYRNDIQVGYLDKFELINHYSPSYLSPLFQHHEEVNSPQFAVGPGSNILCVLEDEISSIIARALAISDERRHLMDSIVQNGMENSRGDHAKIMEKNYSFVSESSFSSSPWSSIGSLDSEASLSSLASFSSDDFSGYDSSSLLSSIHPETIVNGKVTLKGKYSVTSIYANQFYALRKKCCPSELAYIASLSRCKKWDAQGGKSKAFFAKTMDERFIIKQIKKTEFESFIKFAPEYFKHVYHSLDTGSQTCLAKILGIYQVKQIRHGKEVKIDLMVMENLLFGHNISRIYDLKGAIFSRRVADSADCDTVYLDQNYVEDMRVSPIYIGGRTKHLLQRAIWNDTSFLTAVNVMDYSLLVGVDKQNHELVFGIIDYLRQYTWDKQLETWVKTSLVVPKNVSPTVISPREYKKRFRKFMAKYFLTVPDNWTPDNPSKASKAVGHSDHKLAEVHNGDSLLQHPIEAEAFAGIAYYCKIQFPGDEATFMFSVRSELSGPQRIILFQFQKAISNHYRKQMVIAVGDQREASSQEPRKAAPRWMIKHCKSSAPLIGKHTTILLHELKYMDTLER</sequence>
<dbReference type="InterPro" id="IPR044769">
    <property type="entry name" value="PIKfyve_PIPKc"/>
</dbReference>
<keyword evidence="4 8" id="KW-0418">Kinase</keyword>
<keyword evidence="5 8" id="KW-0067">ATP-binding</keyword>
<gene>
    <name evidence="12" type="ORF">EJB05_10319</name>
</gene>
<evidence type="ECO:0000259" key="11">
    <source>
        <dbReference type="PROSITE" id="PS51455"/>
    </source>
</evidence>
<dbReference type="SUPFAM" id="SSF56104">
    <property type="entry name" value="SAICAR synthase-like"/>
    <property type="match status" value="1"/>
</dbReference>
<protein>
    <recommendedName>
        <fullName evidence="1">1-phosphatidylinositol-3-phosphate 5-kinase</fullName>
        <ecNumber evidence="1">2.7.1.150</ecNumber>
    </recommendedName>
    <alternativeName>
        <fullName evidence="7">Phosphatidylinositol 3-phosphate 5-kinase type III</fullName>
    </alternativeName>
</protein>
<feature type="region of interest" description="Disordered" evidence="10">
    <location>
        <begin position="112"/>
        <end position="137"/>
    </location>
</feature>
<dbReference type="CDD" id="cd03334">
    <property type="entry name" value="Fab1_TCP"/>
    <property type="match status" value="1"/>
</dbReference>
<feature type="compositionally biased region" description="Basic and acidic residues" evidence="10">
    <location>
        <begin position="230"/>
        <end position="239"/>
    </location>
</feature>
<reference evidence="12 13" key="1">
    <citation type="journal article" date="2019" name="Sci. Rep.">
        <title>A high-quality genome of Eragrostis curvula grass provides insights into Poaceae evolution and supports new strategies to enhance forage quality.</title>
        <authorList>
            <person name="Carballo J."/>
            <person name="Santos B.A.C.M."/>
            <person name="Zappacosta D."/>
            <person name="Garbus I."/>
            <person name="Selva J.P."/>
            <person name="Gallo C.A."/>
            <person name="Diaz A."/>
            <person name="Albertini E."/>
            <person name="Caccamo M."/>
            <person name="Echenique V."/>
        </authorList>
    </citation>
    <scope>NUCLEOTIDE SEQUENCE [LARGE SCALE GENOMIC DNA]</scope>
    <source>
        <strain evidence="13">cv. Victoria</strain>
        <tissue evidence="12">Leaf</tissue>
    </source>
</reference>
<dbReference type="Pfam" id="PF01504">
    <property type="entry name" value="PIP5K"/>
    <property type="match status" value="1"/>
</dbReference>
<evidence type="ECO:0000256" key="3">
    <source>
        <dbReference type="ARBA" id="ARBA00022741"/>
    </source>
</evidence>
<dbReference type="InterPro" id="IPR002423">
    <property type="entry name" value="Cpn60/GroEL/TCP-1"/>
</dbReference>
<dbReference type="InterPro" id="IPR027484">
    <property type="entry name" value="PInositol-4-P-5-kinase_N"/>
</dbReference>
<dbReference type="Pfam" id="PF00118">
    <property type="entry name" value="Cpn60_TCP1"/>
    <property type="match status" value="1"/>
</dbReference>
<comment type="caution">
    <text evidence="12">The sequence shown here is derived from an EMBL/GenBank/DDBJ whole genome shotgun (WGS) entry which is preliminary data.</text>
</comment>
<dbReference type="Gene3D" id="3.30.810.10">
    <property type="entry name" value="2-Layer Sandwich"/>
    <property type="match status" value="1"/>
</dbReference>
<feature type="region of interest" description="Disordered" evidence="10">
    <location>
        <begin position="662"/>
        <end position="698"/>
    </location>
</feature>
<dbReference type="EC" id="2.7.1.150" evidence="1"/>
<evidence type="ECO:0000256" key="4">
    <source>
        <dbReference type="ARBA" id="ARBA00022777"/>
    </source>
</evidence>
<dbReference type="PROSITE" id="PS51455">
    <property type="entry name" value="PIPK"/>
    <property type="match status" value="1"/>
</dbReference>
<evidence type="ECO:0000256" key="9">
    <source>
        <dbReference type="SAM" id="Coils"/>
    </source>
</evidence>